<proteinExistence type="predicted"/>
<dbReference type="InterPro" id="IPR000182">
    <property type="entry name" value="GNAT_dom"/>
</dbReference>
<dbReference type="Pfam" id="PF13673">
    <property type="entry name" value="Acetyltransf_10"/>
    <property type="match status" value="1"/>
</dbReference>
<dbReference type="RefSeq" id="WP_129438939.1">
    <property type="nucleotide sequence ID" value="NZ_CP035492.1"/>
</dbReference>
<dbReference type="Gene3D" id="3.40.630.30">
    <property type="match status" value="1"/>
</dbReference>
<gene>
    <name evidence="2" type="ORF">ET464_05465</name>
</gene>
<protein>
    <submittedName>
        <fullName evidence="2">GNAT family N-acetyltransferase</fullName>
    </submittedName>
</protein>
<accession>A0A4P6ETX7</accession>
<dbReference type="GO" id="GO:0016747">
    <property type="term" value="F:acyltransferase activity, transferring groups other than amino-acyl groups"/>
    <property type="evidence" value="ECO:0007669"/>
    <property type="project" value="InterPro"/>
</dbReference>
<dbReference type="OrthoDB" id="9775804at2"/>
<evidence type="ECO:0000313" key="2">
    <source>
        <dbReference type="EMBL" id="QAY65915.1"/>
    </source>
</evidence>
<dbReference type="Proteomes" id="UP000293568">
    <property type="component" value="Chromosome"/>
</dbReference>
<dbReference type="InterPro" id="IPR053144">
    <property type="entry name" value="Acetyltransferase_Butenolide"/>
</dbReference>
<dbReference type="PANTHER" id="PTHR43233:SF1">
    <property type="entry name" value="FAMILY N-ACETYLTRANSFERASE, PUTATIVE (AFU_ORTHOLOGUE AFUA_6G03350)-RELATED"/>
    <property type="match status" value="1"/>
</dbReference>
<dbReference type="PANTHER" id="PTHR43233">
    <property type="entry name" value="FAMILY N-ACETYLTRANSFERASE, PUTATIVE (AFU_ORTHOLOGUE AFUA_6G03350)-RELATED"/>
    <property type="match status" value="1"/>
</dbReference>
<dbReference type="CDD" id="cd04301">
    <property type="entry name" value="NAT_SF"/>
    <property type="match status" value="1"/>
</dbReference>
<organism evidence="2 3">
    <name type="scientific">Paenibacillus protaetiae</name>
    <dbReference type="NCBI Taxonomy" id="2509456"/>
    <lineage>
        <taxon>Bacteria</taxon>
        <taxon>Bacillati</taxon>
        <taxon>Bacillota</taxon>
        <taxon>Bacilli</taxon>
        <taxon>Bacillales</taxon>
        <taxon>Paenibacillaceae</taxon>
        <taxon>Paenibacillus</taxon>
    </lineage>
</organism>
<dbReference type="KEGG" id="pprt:ET464_05465"/>
<evidence type="ECO:0000259" key="1">
    <source>
        <dbReference type="PROSITE" id="PS51186"/>
    </source>
</evidence>
<feature type="domain" description="N-acetyltransferase" evidence="1">
    <location>
        <begin position="3"/>
        <end position="132"/>
    </location>
</feature>
<dbReference type="EMBL" id="CP035492">
    <property type="protein sequence ID" value="QAY65915.1"/>
    <property type="molecule type" value="Genomic_DNA"/>
</dbReference>
<evidence type="ECO:0000313" key="3">
    <source>
        <dbReference type="Proteomes" id="UP000293568"/>
    </source>
</evidence>
<dbReference type="PROSITE" id="PS51186">
    <property type="entry name" value="GNAT"/>
    <property type="match status" value="1"/>
</dbReference>
<reference evidence="2 3" key="1">
    <citation type="submission" date="2019-01" db="EMBL/GenBank/DDBJ databases">
        <title>Genome sequencing of strain FW100M-2.</title>
        <authorList>
            <person name="Heo J."/>
            <person name="Kim S.-J."/>
            <person name="Kim J.-S."/>
            <person name="Hong S.-B."/>
            <person name="Kwon S.-W."/>
        </authorList>
    </citation>
    <scope>NUCLEOTIDE SEQUENCE [LARGE SCALE GENOMIC DNA]</scope>
    <source>
        <strain evidence="2 3">FW100M-2</strain>
    </source>
</reference>
<dbReference type="AlphaFoldDB" id="A0A4P6ETX7"/>
<name>A0A4P6ETX7_9BACL</name>
<sequence length="132" mass="14719">MQLVYKTNEPLQASDVVELFKSSGIKRPVDQPERIQKMLDHADLTISAWLGDKLVGIARAITDFHYCCYLSDLAVSAEYQKSGIGKALINRVKEVIGEEVALILLSAPTAMDYYPKVGFSKIENGFVIKRAR</sequence>
<dbReference type="InterPro" id="IPR016181">
    <property type="entry name" value="Acyl_CoA_acyltransferase"/>
</dbReference>
<dbReference type="SUPFAM" id="SSF55729">
    <property type="entry name" value="Acyl-CoA N-acyltransferases (Nat)"/>
    <property type="match status" value="1"/>
</dbReference>
<keyword evidence="3" id="KW-1185">Reference proteome</keyword>
<keyword evidence="2" id="KW-0808">Transferase</keyword>